<keyword evidence="4 5" id="KW-0472">Membrane</keyword>
<dbReference type="PANTHER" id="PTHR30614">
    <property type="entry name" value="MEMBRANE COMPONENT OF AMINO ACID ABC TRANSPORTER"/>
    <property type="match status" value="1"/>
</dbReference>
<keyword evidence="9" id="KW-1185">Reference proteome</keyword>
<evidence type="ECO:0000256" key="1">
    <source>
        <dbReference type="ARBA" id="ARBA00004651"/>
    </source>
</evidence>
<protein>
    <submittedName>
        <fullName evidence="8">Amino acid ABC transporter permease</fullName>
    </submittedName>
</protein>
<feature type="domain" description="ABC transmembrane type-1" evidence="7">
    <location>
        <begin position="1"/>
        <end position="191"/>
    </location>
</feature>
<name>A0A4Q9VJA4_9HYPH</name>
<gene>
    <name evidence="8" type="ORF">EYW49_18015</name>
</gene>
<evidence type="ECO:0000256" key="3">
    <source>
        <dbReference type="ARBA" id="ARBA00022989"/>
    </source>
</evidence>
<dbReference type="CDD" id="cd06261">
    <property type="entry name" value="TM_PBP2"/>
    <property type="match status" value="1"/>
</dbReference>
<dbReference type="AlphaFoldDB" id="A0A4Q9VJA4"/>
<keyword evidence="2 5" id="KW-0812">Transmembrane</keyword>
<keyword evidence="5" id="KW-0813">Transport</keyword>
<dbReference type="InterPro" id="IPR000515">
    <property type="entry name" value="MetI-like"/>
</dbReference>
<evidence type="ECO:0000256" key="2">
    <source>
        <dbReference type="ARBA" id="ARBA00022692"/>
    </source>
</evidence>
<comment type="caution">
    <text evidence="8">The sequence shown here is derived from an EMBL/GenBank/DDBJ whole genome shotgun (WGS) entry which is preliminary data.</text>
</comment>
<dbReference type="PROSITE" id="PS50928">
    <property type="entry name" value="ABC_TM1"/>
    <property type="match status" value="1"/>
</dbReference>
<accession>A0A4Q9VJA4</accession>
<dbReference type="SUPFAM" id="SSF161098">
    <property type="entry name" value="MetI-like"/>
    <property type="match status" value="1"/>
</dbReference>
<reference evidence="8 9" key="1">
    <citation type="submission" date="2019-02" db="EMBL/GenBank/DDBJ databases">
        <title>Siculibacillus lacustris gen. nov., sp. nov., a new rosette-forming bacterium isolated from a freshwater crater lake (Lake St. Ana, Romania).</title>
        <authorList>
            <person name="Felfoldi T."/>
            <person name="Marton Z."/>
            <person name="Szabo A."/>
            <person name="Mentes A."/>
            <person name="Boka K."/>
            <person name="Marialigeti K."/>
            <person name="Mathe I."/>
            <person name="Koncz M."/>
            <person name="Schumann P."/>
            <person name="Toth E."/>
        </authorList>
    </citation>
    <scope>NUCLEOTIDE SEQUENCE [LARGE SCALE GENOMIC DNA]</scope>
    <source>
        <strain evidence="8 9">SA-279</strain>
    </source>
</reference>
<sequence length="202" mass="22357">MDRLLQLRPTSLDTRRAYARRGPRGGRRHQTGGVTDHRPKLTKAANLSGPAGPPQFIVFFGANVLGFQISAWTAVSVGLTLYGSAFLGEIWRGCLEAVPKGQWEAARALGLHEWKTLYLIILPQALRLAIPPTIGFLVQLIKNTSLASIVGFTELTRTGQLINNATYQPLLIFITISLIYFAMCWPLSLASKRLERRLASKM</sequence>
<comment type="subcellular location">
    <subcellularLocation>
        <location evidence="1 5">Cell membrane</location>
        <topology evidence="1 5">Multi-pass membrane protein</topology>
    </subcellularLocation>
</comment>
<evidence type="ECO:0000313" key="8">
    <source>
        <dbReference type="EMBL" id="TBW34484.1"/>
    </source>
</evidence>
<dbReference type="Proteomes" id="UP000292781">
    <property type="component" value="Unassembled WGS sequence"/>
</dbReference>
<evidence type="ECO:0000256" key="4">
    <source>
        <dbReference type="ARBA" id="ARBA00023136"/>
    </source>
</evidence>
<dbReference type="Gene3D" id="1.10.3720.10">
    <property type="entry name" value="MetI-like"/>
    <property type="match status" value="1"/>
</dbReference>
<comment type="similarity">
    <text evidence="5">Belongs to the binding-protein-dependent transport system permease family.</text>
</comment>
<dbReference type="GO" id="GO:0005886">
    <property type="term" value="C:plasma membrane"/>
    <property type="evidence" value="ECO:0007669"/>
    <property type="project" value="UniProtKB-SubCell"/>
</dbReference>
<dbReference type="EMBL" id="SJFN01000033">
    <property type="protein sequence ID" value="TBW34484.1"/>
    <property type="molecule type" value="Genomic_DNA"/>
</dbReference>
<dbReference type="GO" id="GO:0055085">
    <property type="term" value="P:transmembrane transport"/>
    <property type="evidence" value="ECO:0007669"/>
    <property type="project" value="InterPro"/>
</dbReference>
<evidence type="ECO:0000259" key="7">
    <source>
        <dbReference type="PROSITE" id="PS50928"/>
    </source>
</evidence>
<feature type="transmembrane region" description="Helical" evidence="5">
    <location>
        <begin position="170"/>
        <end position="190"/>
    </location>
</feature>
<dbReference type="InterPro" id="IPR043429">
    <property type="entry name" value="ArtM/GltK/GlnP/TcyL/YhdX-like"/>
</dbReference>
<proteinExistence type="inferred from homology"/>
<feature type="region of interest" description="Disordered" evidence="6">
    <location>
        <begin position="16"/>
        <end position="37"/>
    </location>
</feature>
<evidence type="ECO:0000256" key="6">
    <source>
        <dbReference type="SAM" id="MobiDB-lite"/>
    </source>
</evidence>
<comment type="caution">
    <text evidence="5">Lacks conserved residue(s) required for the propagation of feature annotation.</text>
</comment>
<dbReference type="Pfam" id="PF00528">
    <property type="entry name" value="BPD_transp_1"/>
    <property type="match status" value="1"/>
</dbReference>
<dbReference type="OrthoDB" id="7255919at2"/>
<organism evidence="8 9">
    <name type="scientific">Siculibacillus lacustris</name>
    <dbReference type="NCBI Taxonomy" id="1549641"/>
    <lineage>
        <taxon>Bacteria</taxon>
        <taxon>Pseudomonadati</taxon>
        <taxon>Pseudomonadota</taxon>
        <taxon>Alphaproteobacteria</taxon>
        <taxon>Hyphomicrobiales</taxon>
        <taxon>Ancalomicrobiaceae</taxon>
        <taxon>Siculibacillus</taxon>
    </lineage>
</organism>
<feature type="compositionally biased region" description="Basic residues" evidence="6">
    <location>
        <begin position="17"/>
        <end position="30"/>
    </location>
</feature>
<evidence type="ECO:0000256" key="5">
    <source>
        <dbReference type="RuleBase" id="RU363032"/>
    </source>
</evidence>
<dbReference type="InterPro" id="IPR035906">
    <property type="entry name" value="MetI-like_sf"/>
</dbReference>
<evidence type="ECO:0000313" key="9">
    <source>
        <dbReference type="Proteomes" id="UP000292781"/>
    </source>
</evidence>
<keyword evidence="3 5" id="KW-1133">Transmembrane helix</keyword>
<dbReference type="PANTHER" id="PTHR30614:SF34">
    <property type="entry name" value="BLR6398 PROTEIN"/>
    <property type="match status" value="1"/>
</dbReference>
<dbReference type="GO" id="GO:0006865">
    <property type="term" value="P:amino acid transport"/>
    <property type="evidence" value="ECO:0007669"/>
    <property type="project" value="TreeGrafter"/>
</dbReference>